<dbReference type="SUPFAM" id="SSF142906">
    <property type="entry name" value="YjbR-like"/>
    <property type="match status" value="1"/>
</dbReference>
<evidence type="ECO:0000313" key="2">
    <source>
        <dbReference type="Proteomes" id="UP000199310"/>
    </source>
</evidence>
<dbReference type="AlphaFoldDB" id="A0A1I0RVN7"/>
<dbReference type="EMBL" id="FOJG01000001">
    <property type="protein sequence ID" value="SEW45426.1"/>
    <property type="molecule type" value="Genomic_DNA"/>
</dbReference>
<sequence length="121" mass="14349">MNIEELREFCLSLPLATEYMPFKEEYLIFRVYEKWFAVIPMNDPDLKISIKCSPDSAIELRERYNSVNPAWHFNKKYWNSILLNGDMNDATVKQWIRHSVDQVVGKLSKATRLEYGALKTW</sequence>
<dbReference type="InterPro" id="IPR058532">
    <property type="entry name" value="YjbR/MT2646/Rv2570-like"/>
</dbReference>
<dbReference type="Pfam" id="PF04237">
    <property type="entry name" value="YjbR"/>
    <property type="match status" value="1"/>
</dbReference>
<dbReference type="InterPro" id="IPR038056">
    <property type="entry name" value="YjbR-like_sf"/>
</dbReference>
<evidence type="ECO:0000313" key="1">
    <source>
        <dbReference type="EMBL" id="SEW45426.1"/>
    </source>
</evidence>
<name>A0A1I0RVN7_9BACT</name>
<protein>
    <submittedName>
        <fullName evidence="1">Predicted DNA-binding protein, MmcQ/YjbR family</fullName>
    </submittedName>
</protein>
<dbReference type="PANTHER" id="PTHR35145">
    <property type="entry name" value="CYTOPLASMIC PROTEIN-RELATED"/>
    <property type="match status" value="1"/>
</dbReference>
<reference evidence="2" key="1">
    <citation type="submission" date="2016-10" db="EMBL/GenBank/DDBJ databases">
        <authorList>
            <person name="Varghese N."/>
            <person name="Submissions S."/>
        </authorList>
    </citation>
    <scope>NUCLEOTIDE SEQUENCE [LARGE SCALE GENOMIC DNA]</scope>
    <source>
        <strain evidence="2">DSM 3695</strain>
    </source>
</reference>
<keyword evidence="2" id="KW-1185">Reference proteome</keyword>
<dbReference type="Gene3D" id="3.90.1150.30">
    <property type="match status" value="1"/>
</dbReference>
<organism evidence="1 2">
    <name type="scientific">Chitinophaga arvensicola</name>
    <dbReference type="NCBI Taxonomy" id="29529"/>
    <lineage>
        <taxon>Bacteria</taxon>
        <taxon>Pseudomonadati</taxon>
        <taxon>Bacteroidota</taxon>
        <taxon>Chitinophagia</taxon>
        <taxon>Chitinophagales</taxon>
        <taxon>Chitinophagaceae</taxon>
        <taxon>Chitinophaga</taxon>
    </lineage>
</organism>
<proteinExistence type="predicted"/>
<keyword evidence="1" id="KW-0238">DNA-binding</keyword>
<dbReference type="InterPro" id="IPR007351">
    <property type="entry name" value="YjbR"/>
</dbReference>
<dbReference type="Proteomes" id="UP000199310">
    <property type="component" value="Unassembled WGS sequence"/>
</dbReference>
<dbReference type="GO" id="GO:0003677">
    <property type="term" value="F:DNA binding"/>
    <property type="evidence" value="ECO:0007669"/>
    <property type="project" value="UniProtKB-KW"/>
</dbReference>
<dbReference type="RefSeq" id="WP_089896694.1">
    <property type="nucleotide sequence ID" value="NZ_FOJG01000001.1"/>
</dbReference>
<gene>
    <name evidence="1" type="ORF">SAMN04488122_3461</name>
</gene>
<dbReference type="OrthoDB" id="9789813at2"/>
<dbReference type="STRING" id="29529.SAMN04488122_3461"/>
<accession>A0A1I0RVN7</accession>
<dbReference type="PANTHER" id="PTHR35145:SF1">
    <property type="entry name" value="CYTOPLASMIC PROTEIN"/>
    <property type="match status" value="1"/>
</dbReference>